<organism evidence="3 4">
    <name type="scientific">Teichococcus aerophilus</name>
    <dbReference type="NCBI Taxonomy" id="1224513"/>
    <lineage>
        <taxon>Bacteria</taxon>
        <taxon>Pseudomonadati</taxon>
        <taxon>Pseudomonadota</taxon>
        <taxon>Alphaproteobacteria</taxon>
        <taxon>Acetobacterales</taxon>
        <taxon>Roseomonadaceae</taxon>
        <taxon>Roseomonas</taxon>
    </lineage>
</organism>
<evidence type="ECO:0000313" key="4">
    <source>
        <dbReference type="Proteomes" id="UP000626026"/>
    </source>
</evidence>
<dbReference type="Proteomes" id="UP000626026">
    <property type="component" value="Unassembled WGS sequence"/>
</dbReference>
<evidence type="ECO:0000313" key="3">
    <source>
        <dbReference type="EMBL" id="MBC9206935.1"/>
    </source>
</evidence>
<proteinExistence type="predicted"/>
<feature type="domain" description="NADH-quinone oxidoreductase subunit D" evidence="2">
    <location>
        <begin position="281"/>
        <end position="433"/>
    </location>
</feature>
<evidence type="ECO:0000259" key="2">
    <source>
        <dbReference type="Pfam" id="PF00346"/>
    </source>
</evidence>
<keyword evidence="1" id="KW-0560">Oxidoreductase</keyword>
<dbReference type="EMBL" id="JACTVA010000011">
    <property type="protein sequence ID" value="MBC9206935.1"/>
    <property type="molecule type" value="Genomic_DNA"/>
</dbReference>
<dbReference type="PANTHER" id="PTHR43485:SF1">
    <property type="entry name" value="FORMATE HYDROGENLYASE SUBUNIT 5-RELATED"/>
    <property type="match status" value="1"/>
</dbReference>
<dbReference type="InterPro" id="IPR001135">
    <property type="entry name" value="NADH_Q_OxRdtase_suD"/>
</dbReference>
<evidence type="ECO:0000256" key="1">
    <source>
        <dbReference type="ARBA" id="ARBA00023002"/>
    </source>
</evidence>
<dbReference type="SUPFAM" id="SSF143243">
    <property type="entry name" value="Nqo5-like"/>
    <property type="match status" value="1"/>
</dbReference>
<dbReference type="InterPro" id="IPR029014">
    <property type="entry name" value="NiFe-Hase_large"/>
</dbReference>
<dbReference type="InterPro" id="IPR052197">
    <property type="entry name" value="ComplexI_49kDa-like"/>
</dbReference>
<reference evidence="3 4" key="1">
    <citation type="journal article" date="2013" name="Int. J. Syst. Evol. Microbiol.">
        <title>Roseomonas aerophila sp. nov., isolated from air.</title>
        <authorList>
            <person name="Kim S.J."/>
            <person name="Weon H.Y."/>
            <person name="Ahn J.H."/>
            <person name="Hong S.B."/>
            <person name="Seok S.J."/>
            <person name="Whang K.S."/>
            <person name="Kwon S.W."/>
        </authorList>
    </citation>
    <scope>NUCLEOTIDE SEQUENCE [LARGE SCALE GENOMIC DNA]</scope>
    <source>
        <strain evidence="3 4">NBRC 108923</strain>
    </source>
</reference>
<dbReference type="InterPro" id="IPR001501">
    <property type="entry name" value="Ni-dep_hyd_lsu"/>
</dbReference>
<protein>
    <submittedName>
        <fullName evidence="3">Nickel-dependent hydrogenase large subunit</fullName>
    </submittedName>
</protein>
<sequence length="509" mass="53750">MNAATRLILAAPLVAPGRHLLEASAWAALPAALRQEPELDLLALWAEPGMIHVAFLAHDDRHELGRGRLLLASTPVPAGRYPALSPARPMAAWFERTIADLWGLLAEGGTDGRPWLDHGRWPLARPLSARPVAQGGEPPQPVFLPVEGAMDAEDVFQYPLGPVLPGGNPAHLRAHLRGGTVLRLEARLGYGHKGLFALMHGKSPRAAARLVARLAGDATVAHAWAFALAAEAATNTPAPPRAALLRAVMAEAERIGNHLLDWGETCAAAGFGWAQARSLVLRERLLHANELAFGQRLLLDRVVPGGVSIDIAASGAEAMLEALVVIEEELPAFQSVHETHAGLQDRICAAAVTPAAAVALLAAGGVAGRSAGRRFDTRQGAPYAPYPSLGFSVPGHATGDADARLRLRLQEIVESLGLIRAALARLEPGPTLVSLPVQAGEGTGMVESHRGEALHWLTLDEAGLIRACFARDASWPLWPLLEAAMQGQAVADLPLCRASLNPSSHGVDL</sequence>
<dbReference type="Gene3D" id="1.10.645.10">
    <property type="entry name" value="Cytochrome-c3 Hydrogenase, chain B"/>
    <property type="match status" value="1"/>
</dbReference>
<dbReference type="RefSeq" id="WP_187784105.1">
    <property type="nucleotide sequence ID" value="NZ_JACTVA010000011.1"/>
</dbReference>
<dbReference type="Pfam" id="PF00346">
    <property type="entry name" value="Complex1_49kDa"/>
    <property type="match status" value="1"/>
</dbReference>
<accession>A0ABR7RLD8</accession>
<gene>
    <name evidence="3" type="ORF">IBL26_08825</name>
</gene>
<keyword evidence="4" id="KW-1185">Reference proteome</keyword>
<dbReference type="SUPFAM" id="SSF56762">
    <property type="entry name" value="HydB/Nqo4-like"/>
    <property type="match status" value="1"/>
</dbReference>
<name>A0ABR7RLD8_9PROT</name>
<dbReference type="PANTHER" id="PTHR43485">
    <property type="entry name" value="HYDROGENASE-4 COMPONENT G"/>
    <property type="match status" value="1"/>
</dbReference>
<comment type="caution">
    <text evidence="3">The sequence shown here is derived from an EMBL/GenBank/DDBJ whole genome shotgun (WGS) entry which is preliminary data.</text>
</comment>
<dbReference type="Pfam" id="PF00374">
    <property type="entry name" value="NiFeSe_Hases"/>
    <property type="match status" value="1"/>
</dbReference>
<dbReference type="InterPro" id="IPR037232">
    <property type="entry name" value="NADH_quin_OxRdtase_su_C/D-like"/>
</dbReference>